<feature type="domain" description="Response regulatory" evidence="11">
    <location>
        <begin position="763"/>
        <end position="879"/>
    </location>
</feature>
<accession>A0A1B9F9I4</accession>
<feature type="modified residue" description="4-aspartylphosphate" evidence="9">
    <location>
        <position position="814"/>
    </location>
</feature>
<dbReference type="PROSITE" id="PS50109">
    <property type="entry name" value="HIS_KIN"/>
    <property type="match status" value="1"/>
</dbReference>
<evidence type="ECO:0000259" key="12">
    <source>
        <dbReference type="PROSITE" id="PS50112"/>
    </source>
</evidence>
<dbReference type="PROSITE" id="PS50112">
    <property type="entry name" value="PAS"/>
    <property type="match status" value="1"/>
</dbReference>
<protein>
    <recommendedName>
        <fullName evidence="2">histidine kinase</fullName>
        <ecNumber evidence="2">2.7.13.3</ecNumber>
    </recommendedName>
</protein>
<feature type="modified residue" description="4-aspartylphosphate" evidence="9">
    <location>
        <position position="57"/>
    </location>
</feature>
<dbReference type="GO" id="GO:0000155">
    <property type="term" value="F:phosphorelay sensor kinase activity"/>
    <property type="evidence" value="ECO:0007669"/>
    <property type="project" value="InterPro"/>
</dbReference>
<dbReference type="SMART" id="SM00387">
    <property type="entry name" value="HATPase_c"/>
    <property type="match status" value="1"/>
</dbReference>
<dbReference type="PROSITE" id="PS50110">
    <property type="entry name" value="RESPONSE_REGULATORY"/>
    <property type="match status" value="2"/>
</dbReference>
<dbReference type="InterPro" id="IPR036890">
    <property type="entry name" value="HATPase_C_sf"/>
</dbReference>
<dbReference type="SMART" id="SM00388">
    <property type="entry name" value="HisKA"/>
    <property type="match status" value="1"/>
</dbReference>
<gene>
    <name evidence="14" type="ORF">DBT_0386</name>
</gene>
<evidence type="ECO:0000256" key="1">
    <source>
        <dbReference type="ARBA" id="ARBA00000085"/>
    </source>
</evidence>
<feature type="domain" description="Response regulatory" evidence="11">
    <location>
        <begin position="6"/>
        <end position="122"/>
    </location>
</feature>
<evidence type="ECO:0000256" key="7">
    <source>
        <dbReference type="ARBA" id="ARBA00022840"/>
    </source>
</evidence>
<reference evidence="14 15" key="1">
    <citation type="submission" date="2016-06" db="EMBL/GenBank/DDBJ databases">
        <title>Respiratory ammonification of nitrate coupled to the oxidation of elemental sulfur in deep-sea autotrophic thermophilic bacteria.</title>
        <authorList>
            <person name="Slobodkina G.B."/>
            <person name="Mardanov A.V."/>
            <person name="Ravin N.V."/>
            <person name="Frolova A.A."/>
            <person name="Viryasiv M.B."/>
            <person name="Chernyh N.A."/>
            <person name="Bonch-Osmolovskaya E.A."/>
            <person name="Slobodkin A.I."/>
        </authorList>
    </citation>
    <scope>NUCLEOTIDE SEQUENCE [LARGE SCALE GENOMIC DNA]</scope>
    <source>
        <strain evidence="14 15">S69</strain>
    </source>
</reference>
<dbReference type="NCBIfam" id="TIGR00229">
    <property type="entry name" value="sensory_box"/>
    <property type="match status" value="3"/>
</dbReference>
<evidence type="ECO:0000313" key="14">
    <source>
        <dbReference type="EMBL" id="OCC16568.1"/>
    </source>
</evidence>
<keyword evidence="6 14" id="KW-0418">Kinase</keyword>
<evidence type="ECO:0000256" key="6">
    <source>
        <dbReference type="ARBA" id="ARBA00022777"/>
    </source>
</evidence>
<dbReference type="InterPro" id="IPR036097">
    <property type="entry name" value="HisK_dim/P_sf"/>
</dbReference>
<sequence>MKKDLRILLIEDLPSDVELIKRELKKLGSPFELQVVEDEDGLKSSLEEFRPHIVLSDYILPRFSGLDALKIVQEFDPDLPFIIVTGSINELTAVECMKAGAWDYCIKENLSMLVPSIQSAFQKKRLIEENKQTSNALKESKEQFQSLIKYAPIGMVVVKDFRIQYINDYALRISGAKDKKEVLGRNLLEFVHPKFLEIVQKRLKCLVQGKSPGPMEQKFITIDGREREIEVNSVPIKFNGENAFLSIFRDITEEKELLKRYQELVNHSNDAIFLENEWKFEFVNPKFIEMFGYDVSEITANGVDVLTIVASQSRNNVRSKMDLIKKGSDSQRGLCNFIGITKKGEKLYCEASLSILEYKGRKCILGIIRDRTEQHIAEDQIRKLSIAIEQSPLSVVITDRKGTIEYVNPAFTRITGYTPGEVIGKTPRILKSGRTPQETYRDLWATIKSKQVWTGQFINRRKDGTIFHEDVIISPILDADGNITHFLALKEDVTEKIELENRLRQAQKMEAIGTLAGGIAHDFNNILMPIIGYAELCECLVPDGSKLKTYIKEIQAASKRAKDLVQQILTFSRQSTKEHRPLNIVPVAKETLKLLRAAIPTSIEISQEIECQDATILADPVEIHQILMNLCVNSQHAMPDGGVLTVRIKKVSFEEMNKEIDPPLPAGTYVEILVKDTGIGIDKKNLTKIFEPYFTTKAHGRGTGLGLSVVHGIVTSSHGAIKVKSEVGKGTEFFLYFPYICVDHSETETLDPDRVLLTGKHERILFVDDDHTIVEFAKDLLSQLTYNVVGLTDPEKALKAFKEEPNEFDLVITDMTMPKMRGDKLAKAISEMSPNTPIIVCTGFSESIDEKKAKELGIAKLLQKPFSPSSLAKAVRDLLD</sequence>
<feature type="domain" description="Histidine kinase" evidence="10">
    <location>
        <begin position="518"/>
        <end position="741"/>
    </location>
</feature>
<dbReference type="Gene3D" id="1.10.287.130">
    <property type="match status" value="1"/>
</dbReference>
<keyword evidence="5" id="KW-0547">Nucleotide-binding</keyword>
<dbReference type="CDD" id="cd17546">
    <property type="entry name" value="REC_hyHK_CKI1_RcsC-like"/>
    <property type="match status" value="1"/>
</dbReference>
<dbReference type="GO" id="GO:0006355">
    <property type="term" value="P:regulation of DNA-templated transcription"/>
    <property type="evidence" value="ECO:0007669"/>
    <property type="project" value="InterPro"/>
</dbReference>
<dbReference type="CDD" id="cd00156">
    <property type="entry name" value="REC"/>
    <property type="match status" value="1"/>
</dbReference>
<dbReference type="GO" id="GO:0005524">
    <property type="term" value="F:ATP binding"/>
    <property type="evidence" value="ECO:0007669"/>
    <property type="project" value="UniProtKB-KW"/>
</dbReference>
<proteinExistence type="predicted"/>
<keyword evidence="4" id="KW-0808">Transferase</keyword>
<organism evidence="14 15">
    <name type="scientific">Dissulfuribacter thermophilus</name>
    <dbReference type="NCBI Taxonomy" id="1156395"/>
    <lineage>
        <taxon>Bacteria</taxon>
        <taxon>Pseudomonadati</taxon>
        <taxon>Thermodesulfobacteriota</taxon>
        <taxon>Dissulfuribacteria</taxon>
        <taxon>Dissulfuribacterales</taxon>
        <taxon>Dissulfuribacteraceae</taxon>
        <taxon>Dissulfuribacter</taxon>
    </lineage>
</organism>
<dbReference type="Proteomes" id="UP000093080">
    <property type="component" value="Unassembled WGS sequence"/>
</dbReference>
<dbReference type="EC" id="2.7.13.3" evidence="2"/>
<dbReference type="Pfam" id="PF00072">
    <property type="entry name" value="Response_reg"/>
    <property type="match status" value="2"/>
</dbReference>
<evidence type="ECO:0000259" key="10">
    <source>
        <dbReference type="PROSITE" id="PS50109"/>
    </source>
</evidence>
<evidence type="ECO:0000259" key="11">
    <source>
        <dbReference type="PROSITE" id="PS50110"/>
    </source>
</evidence>
<dbReference type="SUPFAM" id="SSF47384">
    <property type="entry name" value="Homodimeric domain of signal transducing histidine kinase"/>
    <property type="match status" value="1"/>
</dbReference>
<comment type="catalytic activity">
    <reaction evidence="1">
        <text>ATP + protein L-histidine = ADP + protein N-phospho-L-histidine.</text>
        <dbReference type="EC" id="2.7.13.3"/>
    </reaction>
</comment>
<dbReference type="InterPro" id="IPR013767">
    <property type="entry name" value="PAS_fold"/>
</dbReference>
<dbReference type="Pfam" id="PF13188">
    <property type="entry name" value="PAS_8"/>
    <property type="match status" value="1"/>
</dbReference>
<dbReference type="EMBL" id="MAGO01000001">
    <property type="protein sequence ID" value="OCC16568.1"/>
    <property type="molecule type" value="Genomic_DNA"/>
</dbReference>
<keyword evidence="7" id="KW-0067">ATP-binding</keyword>
<dbReference type="SUPFAM" id="SSF52172">
    <property type="entry name" value="CheY-like"/>
    <property type="match status" value="2"/>
</dbReference>
<comment type="caution">
    <text evidence="14">The sequence shown here is derived from an EMBL/GenBank/DDBJ whole genome shotgun (WGS) entry which is preliminary data.</text>
</comment>
<evidence type="ECO:0000256" key="2">
    <source>
        <dbReference type="ARBA" id="ARBA00012438"/>
    </source>
</evidence>
<dbReference type="InterPro" id="IPR000700">
    <property type="entry name" value="PAS-assoc_C"/>
</dbReference>
<dbReference type="SMART" id="SM00091">
    <property type="entry name" value="PAS"/>
    <property type="match status" value="3"/>
</dbReference>
<dbReference type="InterPro" id="IPR004358">
    <property type="entry name" value="Sig_transdc_His_kin-like_C"/>
</dbReference>
<dbReference type="InterPro" id="IPR011006">
    <property type="entry name" value="CheY-like_superfamily"/>
</dbReference>
<evidence type="ECO:0000313" key="15">
    <source>
        <dbReference type="Proteomes" id="UP000093080"/>
    </source>
</evidence>
<dbReference type="Gene3D" id="3.30.565.10">
    <property type="entry name" value="Histidine kinase-like ATPase, C-terminal domain"/>
    <property type="match status" value="1"/>
</dbReference>
<dbReference type="SUPFAM" id="SSF55874">
    <property type="entry name" value="ATPase domain of HSP90 chaperone/DNA topoisomerase II/histidine kinase"/>
    <property type="match status" value="1"/>
</dbReference>
<dbReference type="Pfam" id="PF00512">
    <property type="entry name" value="HisKA"/>
    <property type="match status" value="1"/>
</dbReference>
<dbReference type="PRINTS" id="PR00344">
    <property type="entry name" value="BCTRLSENSOR"/>
</dbReference>
<keyword evidence="3 9" id="KW-0597">Phosphoprotein</keyword>
<dbReference type="SMART" id="SM00448">
    <property type="entry name" value="REC"/>
    <property type="match status" value="2"/>
</dbReference>
<evidence type="ECO:0000259" key="13">
    <source>
        <dbReference type="PROSITE" id="PS50113"/>
    </source>
</evidence>
<keyword evidence="15" id="KW-1185">Reference proteome</keyword>
<dbReference type="OrthoDB" id="9761263at2"/>
<dbReference type="InterPro" id="IPR003661">
    <property type="entry name" value="HisK_dim/P_dom"/>
</dbReference>
<dbReference type="Pfam" id="PF13426">
    <property type="entry name" value="PAS_9"/>
    <property type="match status" value="1"/>
</dbReference>
<dbReference type="CDD" id="cd00130">
    <property type="entry name" value="PAS"/>
    <property type="match status" value="3"/>
</dbReference>
<evidence type="ECO:0000256" key="5">
    <source>
        <dbReference type="ARBA" id="ARBA00022741"/>
    </source>
</evidence>
<dbReference type="InterPro" id="IPR003594">
    <property type="entry name" value="HATPase_dom"/>
</dbReference>
<dbReference type="PANTHER" id="PTHR43065:SF42">
    <property type="entry name" value="TWO-COMPONENT SENSOR PPRA"/>
    <property type="match status" value="1"/>
</dbReference>
<dbReference type="InterPro" id="IPR001789">
    <property type="entry name" value="Sig_transdc_resp-reg_receiver"/>
</dbReference>
<name>A0A1B9F9I4_9BACT</name>
<keyword evidence="8" id="KW-0902">Two-component regulatory system</keyword>
<dbReference type="InterPro" id="IPR000014">
    <property type="entry name" value="PAS"/>
</dbReference>
<dbReference type="RefSeq" id="WP_067615814.1">
    <property type="nucleotide sequence ID" value="NZ_MAGO01000001.1"/>
</dbReference>
<dbReference type="Gene3D" id="3.40.50.2300">
    <property type="match status" value="2"/>
</dbReference>
<dbReference type="Pfam" id="PF02518">
    <property type="entry name" value="HATPase_c"/>
    <property type="match status" value="1"/>
</dbReference>
<dbReference type="AlphaFoldDB" id="A0A1B9F9I4"/>
<dbReference type="Pfam" id="PF00989">
    <property type="entry name" value="PAS"/>
    <property type="match status" value="1"/>
</dbReference>
<evidence type="ECO:0000256" key="8">
    <source>
        <dbReference type="ARBA" id="ARBA00023012"/>
    </source>
</evidence>
<dbReference type="PANTHER" id="PTHR43065">
    <property type="entry name" value="SENSOR HISTIDINE KINASE"/>
    <property type="match status" value="1"/>
</dbReference>
<dbReference type="SUPFAM" id="SSF55785">
    <property type="entry name" value="PYP-like sensor domain (PAS domain)"/>
    <property type="match status" value="3"/>
</dbReference>
<feature type="domain" description="PAC" evidence="13">
    <location>
        <begin position="213"/>
        <end position="263"/>
    </location>
</feature>
<dbReference type="SMART" id="SM00086">
    <property type="entry name" value="PAC"/>
    <property type="match status" value="3"/>
</dbReference>
<evidence type="ECO:0000256" key="3">
    <source>
        <dbReference type="ARBA" id="ARBA00022553"/>
    </source>
</evidence>
<dbReference type="CDD" id="cd00082">
    <property type="entry name" value="HisKA"/>
    <property type="match status" value="1"/>
</dbReference>
<dbReference type="Gene3D" id="3.30.450.20">
    <property type="entry name" value="PAS domain"/>
    <property type="match status" value="3"/>
</dbReference>
<feature type="domain" description="PAC" evidence="13">
    <location>
        <begin position="451"/>
        <end position="505"/>
    </location>
</feature>
<feature type="domain" description="PAS" evidence="12">
    <location>
        <begin position="380"/>
        <end position="426"/>
    </location>
</feature>
<evidence type="ECO:0000256" key="9">
    <source>
        <dbReference type="PROSITE-ProRule" id="PRU00169"/>
    </source>
</evidence>
<dbReference type="InterPro" id="IPR005467">
    <property type="entry name" value="His_kinase_dom"/>
</dbReference>
<dbReference type="InterPro" id="IPR035965">
    <property type="entry name" value="PAS-like_dom_sf"/>
</dbReference>
<evidence type="ECO:0000256" key="4">
    <source>
        <dbReference type="ARBA" id="ARBA00022679"/>
    </source>
</evidence>
<dbReference type="InterPro" id="IPR001610">
    <property type="entry name" value="PAC"/>
</dbReference>
<dbReference type="STRING" id="1156395.DBT_0386"/>
<dbReference type="PROSITE" id="PS50113">
    <property type="entry name" value="PAC"/>
    <property type="match status" value="2"/>
</dbReference>